<sequence length="51" mass="6044">TQTDRSATRQYSMKCLLWSTIPTHNNRMIKRRSLLIDSRHEGVSKAENKRK</sequence>
<gene>
    <name evidence="1" type="ORF">BCR33DRAFT_725602</name>
</gene>
<reference evidence="1 2" key="1">
    <citation type="submission" date="2016-07" db="EMBL/GenBank/DDBJ databases">
        <title>Pervasive Adenine N6-methylation of Active Genes in Fungi.</title>
        <authorList>
            <consortium name="DOE Joint Genome Institute"/>
            <person name="Mondo S.J."/>
            <person name="Dannebaum R.O."/>
            <person name="Kuo R.C."/>
            <person name="Labutti K."/>
            <person name="Haridas S."/>
            <person name="Kuo A."/>
            <person name="Salamov A."/>
            <person name="Ahrendt S.R."/>
            <person name="Lipzen A."/>
            <person name="Sullivan W."/>
            <person name="Andreopoulos W.B."/>
            <person name="Clum A."/>
            <person name="Lindquist E."/>
            <person name="Daum C."/>
            <person name="Ramamoorthy G.K."/>
            <person name="Gryganskyi A."/>
            <person name="Culley D."/>
            <person name="Magnuson J.K."/>
            <person name="James T.Y."/>
            <person name="O'Malley M.A."/>
            <person name="Stajich J.E."/>
            <person name="Spatafora J.W."/>
            <person name="Visel A."/>
            <person name="Grigoriev I.V."/>
        </authorList>
    </citation>
    <scope>NUCLEOTIDE SEQUENCE [LARGE SCALE GENOMIC DNA]</scope>
    <source>
        <strain evidence="1 2">JEL800</strain>
    </source>
</reference>
<dbReference type="AlphaFoldDB" id="A0A1Y2AXJ4"/>
<comment type="caution">
    <text evidence="1">The sequence shown here is derived from an EMBL/GenBank/DDBJ whole genome shotgun (WGS) entry which is preliminary data.</text>
</comment>
<organism evidence="1 2">
    <name type="scientific">Rhizoclosmatium globosum</name>
    <dbReference type="NCBI Taxonomy" id="329046"/>
    <lineage>
        <taxon>Eukaryota</taxon>
        <taxon>Fungi</taxon>
        <taxon>Fungi incertae sedis</taxon>
        <taxon>Chytridiomycota</taxon>
        <taxon>Chytridiomycota incertae sedis</taxon>
        <taxon>Chytridiomycetes</taxon>
        <taxon>Chytridiales</taxon>
        <taxon>Chytriomycetaceae</taxon>
        <taxon>Rhizoclosmatium</taxon>
    </lineage>
</organism>
<evidence type="ECO:0000313" key="2">
    <source>
        <dbReference type="Proteomes" id="UP000193642"/>
    </source>
</evidence>
<protein>
    <submittedName>
        <fullName evidence="1">Uncharacterized protein</fullName>
    </submittedName>
</protein>
<accession>A0A1Y2AXJ4</accession>
<keyword evidence="2" id="KW-1185">Reference proteome</keyword>
<evidence type="ECO:0000313" key="1">
    <source>
        <dbReference type="EMBL" id="ORY27282.1"/>
    </source>
</evidence>
<proteinExistence type="predicted"/>
<dbReference type="Proteomes" id="UP000193642">
    <property type="component" value="Unassembled WGS sequence"/>
</dbReference>
<name>A0A1Y2AXJ4_9FUNG</name>
<feature type="non-terminal residue" evidence="1">
    <location>
        <position position="51"/>
    </location>
</feature>
<dbReference type="EMBL" id="MCGO01000103">
    <property type="protein sequence ID" value="ORY27282.1"/>
    <property type="molecule type" value="Genomic_DNA"/>
</dbReference>
<feature type="non-terminal residue" evidence="1">
    <location>
        <position position="1"/>
    </location>
</feature>